<feature type="signal peptide" evidence="4">
    <location>
        <begin position="1"/>
        <end position="22"/>
    </location>
</feature>
<dbReference type="PANTHER" id="PTHR21724:SF109">
    <property type="entry name" value="SHKT DOMAIN-CONTAINING PROTEIN"/>
    <property type="match status" value="1"/>
</dbReference>
<dbReference type="SMART" id="SM00254">
    <property type="entry name" value="ShKT"/>
    <property type="match status" value="2"/>
</dbReference>
<dbReference type="Pfam" id="PF01549">
    <property type="entry name" value="ShK"/>
    <property type="match status" value="2"/>
</dbReference>
<dbReference type="InParanoid" id="A0A6P8IAT7"/>
<evidence type="ECO:0000256" key="4">
    <source>
        <dbReference type="SAM" id="SignalP"/>
    </source>
</evidence>
<dbReference type="PROSITE" id="PS51670">
    <property type="entry name" value="SHKT"/>
    <property type="match status" value="2"/>
</dbReference>
<dbReference type="KEGG" id="aten:116297690"/>
<dbReference type="InterPro" id="IPR003582">
    <property type="entry name" value="ShKT_dom"/>
</dbReference>
<dbReference type="PANTHER" id="PTHR21724">
    <property type="entry name" value="SHKT DOMAIN-CONTAINING PROTEIN"/>
    <property type="match status" value="1"/>
</dbReference>
<keyword evidence="1" id="KW-0800">Toxin</keyword>
<dbReference type="RefSeq" id="XP_031561825.1">
    <property type="nucleotide sequence ID" value="XM_031705965.1"/>
</dbReference>
<reference evidence="7" key="1">
    <citation type="submission" date="2025-08" db="UniProtKB">
        <authorList>
            <consortium name="RefSeq"/>
        </authorList>
    </citation>
    <scope>IDENTIFICATION</scope>
    <source>
        <tissue evidence="7">Tentacle</tissue>
    </source>
</reference>
<keyword evidence="4" id="KW-0732">Signal</keyword>
<proteinExistence type="predicted"/>
<feature type="domain" description="ShKT" evidence="5">
    <location>
        <begin position="30"/>
        <end position="66"/>
    </location>
</feature>
<feature type="compositionally biased region" description="Basic and acidic residues" evidence="3">
    <location>
        <begin position="221"/>
        <end position="234"/>
    </location>
</feature>
<dbReference type="GeneID" id="116297690"/>
<keyword evidence="6" id="KW-1185">Reference proteome</keyword>
<feature type="compositionally biased region" description="Polar residues" evidence="3">
    <location>
        <begin position="79"/>
        <end position="90"/>
    </location>
</feature>
<dbReference type="Gene3D" id="1.10.10.1940">
    <property type="match status" value="1"/>
</dbReference>
<protein>
    <submittedName>
        <fullName evidence="7">Microtubule-associated protein RP/EB family member 1-like isoform X1</fullName>
    </submittedName>
</protein>
<feature type="compositionally biased region" description="Basic and acidic residues" evidence="3">
    <location>
        <begin position="91"/>
        <end position="100"/>
    </location>
</feature>
<evidence type="ECO:0000256" key="1">
    <source>
        <dbReference type="ARBA" id="ARBA00022656"/>
    </source>
</evidence>
<gene>
    <name evidence="7" type="primary">LOC116297690</name>
</gene>
<dbReference type="GO" id="GO:0090729">
    <property type="term" value="F:toxin activity"/>
    <property type="evidence" value="ECO:0007669"/>
    <property type="project" value="UniProtKB-KW"/>
</dbReference>
<comment type="caution">
    <text evidence="2">Lacks conserved residue(s) required for the propagation of feature annotation.</text>
</comment>
<evidence type="ECO:0000313" key="6">
    <source>
        <dbReference type="Proteomes" id="UP000515163"/>
    </source>
</evidence>
<name>A0A6P8IAT7_ACTTE</name>
<feature type="region of interest" description="Disordered" evidence="3">
    <location>
        <begin position="654"/>
        <end position="687"/>
    </location>
</feature>
<feature type="region of interest" description="Disordered" evidence="3">
    <location>
        <begin position="79"/>
        <end position="175"/>
    </location>
</feature>
<organism evidence="6 7">
    <name type="scientific">Actinia tenebrosa</name>
    <name type="common">Australian red waratah sea anemone</name>
    <dbReference type="NCBI Taxonomy" id="6105"/>
    <lineage>
        <taxon>Eukaryota</taxon>
        <taxon>Metazoa</taxon>
        <taxon>Cnidaria</taxon>
        <taxon>Anthozoa</taxon>
        <taxon>Hexacorallia</taxon>
        <taxon>Actiniaria</taxon>
        <taxon>Actiniidae</taxon>
        <taxon>Actinia</taxon>
    </lineage>
</organism>
<feature type="chain" id="PRO_5027753863" evidence="4">
    <location>
        <begin position="23"/>
        <end position="687"/>
    </location>
</feature>
<feature type="compositionally biased region" description="Basic and acidic residues" evidence="3">
    <location>
        <begin position="654"/>
        <end position="671"/>
    </location>
</feature>
<dbReference type="Proteomes" id="UP000515163">
    <property type="component" value="Unplaced"/>
</dbReference>
<feature type="compositionally biased region" description="Low complexity" evidence="3">
    <location>
        <begin position="103"/>
        <end position="175"/>
    </location>
</feature>
<evidence type="ECO:0000259" key="5">
    <source>
        <dbReference type="PROSITE" id="PS51670"/>
    </source>
</evidence>
<dbReference type="OrthoDB" id="5974165at2759"/>
<feature type="domain" description="ShKT" evidence="5">
    <location>
        <begin position="243"/>
        <end position="280"/>
    </location>
</feature>
<evidence type="ECO:0000313" key="7">
    <source>
        <dbReference type="RefSeq" id="XP_031561825.1"/>
    </source>
</evidence>
<feature type="compositionally biased region" description="Low complexity" evidence="3">
    <location>
        <begin position="204"/>
        <end position="215"/>
    </location>
</feature>
<evidence type="ECO:0000256" key="3">
    <source>
        <dbReference type="SAM" id="MobiDB-lite"/>
    </source>
</evidence>
<feature type="region of interest" description="Disordered" evidence="3">
    <location>
        <begin position="204"/>
        <end position="234"/>
    </location>
</feature>
<accession>A0A6P8IAT7</accession>
<dbReference type="AlphaFoldDB" id="A0A6P8IAT7"/>
<evidence type="ECO:0000256" key="2">
    <source>
        <dbReference type="PROSITE-ProRule" id="PRU01005"/>
    </source>
</evidence>
<sequence length="687" mass="76931">MQGTSLFLCFVIFFEITALIAGERKTRRDCRDTFHSCVSWSKAGMCENNRFGFVMRGGCAKTCGFCKVSLDSITKTNVEASAQNSKSSSITERDENESSKKLPTPVTPTSITTATTHTTGTTPTTLTTPTTQTTPTTRTTTNTPTTPTSGTTPTTHTTPTTPTTHSTPTTVTKHTTITTPTTITTRTTYTTPTTHTTATTYATRPTLSTPTTSPTRAFPSDLKDKTKSVKTKNDDKKAKKSKCKDLFSKCEEWKEKKNICKSPKFKPYMEFGCARSCSLCSAFDEDPNIASLQDNDSVNVEIGEKKSSLALGPKSRTKDIDSKLNDVVEIGIAREMIEANKKPGKKGHHLSSTLHGKNNKIPRSKIPLKKYILKQKENSSSINNAKRVEIEDGFKSDSNPFSNLKEVANGVDKVDLQTAVLGSEAEFKTNTFDALDRDLPDFGGLDNVGDVEKLLETPKPKKKMDYYVDHFSSDPYEAESEKEQWLQENRIRPKQYRREVKNTDGQGKVPLTYQHSSETFNTKSSIPQQRLQIKQNKKNIRKLNTKRVEIEDGFKAQSRLSSLDGVSREISKVESSSSGFSSKASDDVADEGFGSKAVEVDSLEKLPDFDGLNNRKDVQELFETPTNKNFDYYVEHFSNDPYLAESEREEWMKENDSRMKQYRRRLEDTKMTKPLKHKKSEIRKGVI</sequence>